<dbReference type="InterPro" id="IPR050857">
    <property type="entry name" value="D-2-hydroxyacid_DH"/>
</dbReference>
<dbReference type="KEGG" id="ipa:Isop_0723"/>
<dbReference type="AlphaFoldDB" id="E8R1A8"/>
<evidence type="ECO:0000313" key="7">
    <source>
        <dbReference type="EMBL" id="ADV61314.1"/>
    </source>
</evidence>
<feature type="domain" description="D-isomer specific 2-hydroxyacid dehydrogenase NAD-binding" evidence="6">
    <location>
        <begin position="111"/>
        <end position="289"/>
    </location>
</feature>
<sequence length="336" mass="36613">MTASARKPVVLCLTEMHESGMSLLRERTELRMASGTDPATLAREIPEAEGLVIRTSGVVDAALLDAAPRLKVIGRHGVGFDHVDVPAATARGVQVVYTPGANVEAVVEHTFALMIGVSKHFPKMLKAVAEFRHHDRTSVMGRDIRGRTLGIVGFGRIGKQVGRVAYQAFGMKVLYNDIVPIAPEDEQAAGARRVSLEELLAESEYVSLHVPLDASTRRMIHDGRLARMRPDAILINTCRGAVVDEAAVARALDEKRLWGYGADVYELEPPPRDHPLIGRDDCMLTPHCAAQTIESLINMASWSAQGVVDVLEGRPPKYPVNDPAEVMAARRRLGKV</sequence>
<dbReference type="PANTHER" id="PTHR42789:SF1">
    <property type="entry name" value="D-ISOMER SPECIFIC 2-HYDROXYACID DEHYDROGENASE FAMILY PROTEIN (AFU_ORTHOLOGUE AFUA_6G10090)"/>
    <property type="match status" value="1"/>
</dbReference>
<keyword evidence="2 4" id="KW-0560">Oxidoreductase</keyword>
<dbReference type="GO" id="GO:0051287">
    <property type="term" value="F:NAD binding"/>
    <property type="evidence" value="ECO:0007669"/>
    <property type="project" value="InterPro"/>
</dbReference>
<name>E8R1A8_ISOPI</name>
<dbReference type="RefSeq" id="WP_013563603.1">
    <property type="nucleotide sequence ID" value="NC_014962.1"/>
</dbReference>
<dbReference type="Proteomes" id="UP000008631">
    <property type="component" value="Chromosome"/>
</dbReference>
<dbReference type="Gene3D" id="3.40.50.720">
    <property type="entry name" value="NAD(P)-binding Rossmann-like Domain"/>
    <property type="match status" value="2"/>
</dbReference>
<protein>
    <submittedName>
        <fullName evidence="7">Phosphoglycerate dehydrogenase</fullName>
        <ecNumber evidence="7">1.1.1.95</ecNumber>
    </submittedName>
</protein>
<evidence type="ECO:0000259" key="6">
    <source>
        <dbReference type="Pfam" id="PF02826"/>
    </source>
</evidence>
<dbReference type="CDD" id="cd12173">
    <property type="entry name" value="PGDH_4"/>
    <property type="match status" value="1"/>
</dbReference>
<gene>
    <name evidence="7" type="ordered locus">Isop_0723</name>
</gene>
<dbReference type="InterPro" id="IPR006139">
    <property type="entry name" value="D-isomer_2_OHA_DH_cat_dom"/>
</dbReference>
<dbReference type="EC" id="1.1.1.95" evidence="7"/>
<dbReference type="Pfam" id="PF02826">
    <property type="entry name" value="2-Hacid_dh_C"/>
    <property type="match status" value="1"/>
</dbReference>
<keyword evidence="8" id="KW-1185">Reference proteome</keyword>
<dbReference type="SUPFAM" id="SSF52283">
    <property type="entry name" value="Formate/glycerate dehydrogenase catalytic domain-like"/>
    <property type="match status" value="1"/>
</dbReference>
<dbReference type="Pfam" id="PF00389">
    <property type="entry name" value="2-Hacid_dh"/>
    <property type="match status" value="1"/>
</dbReference>
<dbReference type="HOGENOM" id="CLU_019796_1_3_0"/>
<dbReference type="GO" id="GO:0004617">
    <property type="term" value="F:phosphoglycerate dehydrogenase activity"/>
    <property type="evidence" value="ECO:0007669"/>
    <property type="project" value="UniProtKB-EC"/>
</dbReference>
<dbReference type="InterPro" id="IPR036291">
    <property type="entry name" value="NAD(P)-bd_dom_sf"/>
</dbReference>
<feature type="domain" description="D-isomer specific 2-hydroxyacid dehydrogenase catalytic" evidence="5">
    <location>
        <begin position="11"/>
        <end position="321"/>
    </location>
</feature>
<dbReference type="OrthoDB" id="277029at2"/>
<evidence type="ECO:0000256" key="4">
    <source>
        <dbReference type="RuleBase" id="RU003719"/>
    </source>
</evidence>
<proteinExistence type="inferred from homology"/>
<reference evidence="7 8" key="2">
    <citation type="journal article" date="2011" name="Stand. Genomic Sci.">
        <title>Complete genome sequence of Isosphaera pallida type strain (IS1B).</title>
        <authorList>
            <consortium name="US DOE Joint Genome Institute (JGI-PGF)"/>
            <person name="Goker M."/>
            <person name="Cleland D."/>
            <person name="Saunders E."/>
            <person name="Lapidus A."/>
            <person name="Nolan M."/>
            <person name="Lucas S."/>
            <person name="Hammon N."/>
            <person name="Deshpande S."/>
            <person name="Cheng J.F."/>
            <person name="Tapia R."/>
            <person name="Han C."/>
            <person name="Goodwin L."/>
            <person name="Pitluck S."/>
            <person name="Liolios K."/>
            <person name="Pagani I."/>
            <person name="Ivanova N."/>
            <person name="Mavromatis K."/>
            <person name="Pati A."/>
            <person name="Chen A."/>
            <person name="Palaniappan K."/>
            <person name="Land M."/>
            <person name="Hauser L."/>
            <person name="Chang Y.J."/>
            <person name="Jeffries C.D."/>
            <person name="Detter J.C."/>
            <person name="Beck B."/>
            <person name="Woyke T."/>
            <person name="Bristow J."/>
            <person name="Eisen J.A."/>
            <person name="Markowitz V."/>
            <person name="Hugenholtz P."/>
            <person name="Kyrpides N.C."/>
            <person name="Klenk H.P."/>
        </authorList>
    </citation>
    <scope>NUCLEOTIDE SEQUENCE [LARGE SCALE GENOMIC DNA]</scope>
    <source>
        <strain evidence="8">ATCC 43644 / DSM 9630 / IS1B</strain>
    </source>
</reference>
<dbReference type="SUPFAM" id="SSF51735">
    <property type="entry name" value="NAD(P)-binding Rossmann-fold domains"/>
    <property type="match status" value="1"/>
</dbReference>
<dbReference type="eggNOG" id="COG1052">
    <property type="taxonomic scope" value="Bacteria"/>
</dbReference>
<dbReference type="InParanoid" id="E8R1A8"/>
<keyword evidence="3" id="KW-0520">NAD</keyword>
<dbReference type="FunFam" id="3.40.50.720:FF:000203">
    <property type="entry name" value="D-3-phosphoglycerate dehydrogenase (SerA)"/>
    <property type="match status" value="1"/>
</dbReference>
<evidence type="ECO:0000259" key="5">
    <source>
        <dbReference type="Pfam" id="PF00389"/>
    </source>
</evidence>
<evidence type="ECO:0000256" key="1">
    <source>
        <dbReference type="ARBA" id="ARBA00005854"/>
    </source>
</evidence>
<dbReference type="PANTHER" id="PTHR42789">
    <property type="entry name" value="D-ISOMER SPECIFIC 2-HYDROXYACID DEHYDROGENASE FAMILY PROTEIN (AFU_ORTHOLOGUE AFUA_6G10090)"/>
    <property type="match status" value="1"/>
</dbReference>
<dbReference type="InterPro" id="IPR029753">
    <property type="entry name" value="D-isomer_DH_CS"/>
</dbReference>
<reference key="1">
    <citation type="submission" date="2010-11" db="EMBL/GenBank/DDBJ databases">
        <title>The complete sequence of chromosome of Isophaera pallida ATCC 43644.</title>
        <authorList>
            <consortium name="US DOE Joint Genome Institute (JGI-PGF)"/>
            <person name="Lucas S."/>
            <person name="Copeland A."/>
            <person name="Lapidus A."/>
            <person name="Bruce D."/>
            <person name="Goodwin L."/>
            <person name="Pitluck S."/>
            <person name="Kyrpides N."/>
            <person name="Mavromatis K."/>
            <person name="Pagani I."/>
            <person name="Ivanova N."/>
            <person name="Saunders E."/>
            <person name="Brettin T."/>
            <person name="Detter J.C."/>
            <person name="Han C."/>
            <person name="Tapia R."/>
            <person name="Land M."/>
            <person name="Hauser L."/>
            <person name="Markowitz V."/>
            <person name="Cheng J.-F."/>
            <person name="Hugenholtz P."/>
            <person name="Woyke T."/>
            <person name="Wu D."/>
            <person name="Eisen J.A."/>
        </authorList>
    </citation>
    <scope>NUCLEOTIDE SEQUENCE</scope>
    <source>
        <strain>ATCC 43644</strain>
    </source>
</reference>
<evidence type="ECO:0000256" key="3">
    <source>
        <dbReference type="ARBA" id="ARBA00023027"/>
    </source>
</evidence>
<dbReference type="EMBL" id="CP002353">
    <property type="protein sequence ID" value="ADV61314.1"/>
    <property type="molecule type" value="Genomic_DNA"/>
</dbReference>
<dbReference type="STRING" id="575540.Isop_0723"/>
<dbReference type="PROSITE" id="PS00671">
    <property type="entry name" value="D_2_HYDROXYACID_DH_3"/>
    <property type="match status" value="1"/>
</dbReference>
<accession>E8R1A8</accession>
<evidence type="ECO:0000313" key="8">
    <source>
        <dbReference type="Proteomes" id="UP000008631"/>
    </source>
</evidence>
<evidence type="ECO:0000256" key="2">
    <source>
        <dbReference type="ARBA" id="ARBA00023002"/>
    </source>
</evidence>
<comment type="similarity">
    <text evidence="1 4">Belongs to the D-isomer specific 2-hydroxyacid dehydrogenase family.</text>
</comment>
<dbReference type="InterPro" id="IPR006140">
    <property type="entry name" value="D-isomer_DH_NAD-bd"/>
</dbReference>
<organism evidence="7 8">
    <name type="scientific">Isosphaera pallida (strain ATCC 43644 / DSM 9630 / IS1B)</name>
    <dbReference type="NCBI Taxonomy" id="575540"/>
    <lineage>
        <taxon>Bacteria</taxon>
        <taxon>Pseudomonadati</taxon>
        <taxon>Planctomycetota</taxon>
        <taxon>Planctomycetia</taxon>
        <taxon>Isosphaerales</taxon>
        <taxon>Isosphaeraceae</taxon>
        <taxon>Isosphaera</taxon>
    </lineage>
</organism>